<keyword evidence="1" id="KW-0812">Transmembrane</keyword>
<dbReference type="AlphaFoldDB" id="A0A4R2HC20"/>
<comment type="caution">
    <text evidence="2">The sequence shown here is derived from an EMBL/GenBank/DDBJ whole genome shotgun (WGS) entry which is preliminary data.</text>
</comment>
<gene>
    <name evidence="2" type="ORF">EV652_108360</name>
</gene>
<accession>A0A4R2HC20</accession>
<feature type="transmembrane region" description="Helical" evidence="1">
    <location>
        <begin position="50"/>
        <end position="75"/>
    </location>
</feature>
<reference evidence="2 3" key="1">
    <citation type="journal article" date="2015" name="Stand. Genomic Sci.">
        <title>Genomic Encyclopedia of Bacterial and Archaeal Type Strains, Phase III: the genomes of soil and plant-associated and newly described type strains.</title>
        <authorList>
            <person name="Whitman W.B."/>
            <person name="Woyke T."/>
            <person name="Klenk H.P."/>
            <person name="Zhou Y."/>
            <person name="Lilburn T.G."/>
            <person name="Beck B.J."/>
            <person name="De Vos P."/>
            <person name="Vandamme P."/>
            <person name="Eisen J.A."/>
            <person name="Garrity G."/>
            <person name="Hugenholtz P."/>
            <person name="Kyrpides N.C."/>
        </authorList>
    </citation>
    <scope>NUCLEOTIDE SEQUENCE [LARGE SCALE GENOMIC DNA]</scope>
    <source>
        <strain evidence="2 3">VKM Ac-2572</strain>
    </source>
</reference>
<evidence type="ECO:0000256" key="1">
    <source>
        <dbReference type="SAM" id="Phobius"/>
    </source>
</evidence>
<dbReference type="EMBL" id="SLWN01000008">
    <property type="protein sequence ID" value="TCO24824.1"/>
    <property type="molecule type" value="Genomic_DNA"/>
</dbReference>
<protein>
    <submittedName>
        <fullName evidence="2">Uncharacterized protein</fullName>
    </submittedName>
</protein>
<evidence type="ECO:0000313" key="3">
    <source>
        <dbReference type="Proteomes" id="UP000294508"/>
    </source>
</evidence>
<keyword evidence="3" id="KW-1185">Reference proteome</keyword>
<dbReference type="Proteomes" id="UP000294508">
    <property type="component" value="Unassembled WGS sequence"/>
</dbReference>
<evidence type="ECO:0000313" key="2">
    <source>
        <dbReference type="EMBL" id="TCO24824.1"/>
    </source>
</evidence>
<keyword evidence="1" id="KW-1133">Transmembrane helix</keyword>
<sequence length="83" mass="9025">MSSALPFHIVIVAPGPREQAQARFRVPESFRPVHASYPWTGTPPVQEPEVVMTVFVALAIAAGVLLLGTCSFVVLRRRGRARG</sequence>
<name>A0A4R2HC20_9ACTN</name>
<proteinExistence type="predicted"/>
<keyword evidence="1" id="KW-0472">Membrane</keyword>
<organism evidence="2 3">
    <name type="scientific">Kribbella steppae</name>
    <dbReference type="NCBI Taxonomy" id="2512223"/>
    <lineage>
        <taxon>Bacteria</taxon>
        <taxon>Bacillati</taxon>
        <taxon>Actinomycetota</taxon>
        <taxon>Actinomycetes</taxon>
        <taxon>Propionibacteriales</taxon>
        <taxon>Kribbellaceae</taxon>
        <taxon>Kribbella</taxon>
    </lineage>
</organism>